<comment type="subcellular location">
    <subcellularLocation>
        <location evidence="1">Cytoplasm</location>
        <location evidence="1">Cytoskeleton</location>
        <location evidence="1">Cilium basal body</location>
    </subcellularLocation>
    <subcellularLocation>
        <location evidence="3">Cytoplasm</location>
        <location evidence="3">Cytoskeleton</location>
        <location evidence="3">Microtubule organizing center</location>
        <location evidence="3">Centrosome</location>
        <location evidence="3">Centriolar satellite</location>
    </subcellularLocation>
    <subcellularLocation>
        <location evidence="2">Cytoplasmic granule</location>
    </subcellularLocation>
</comment>
<keyword evidence="6" id="KW-0970">Cilium biogenesis/degradation</keyword>
<feature type="non-terminal residue" evidence="14">
    <location>
        <position position="108"/>
    </location>
</feature>
<sequence length="108" mass="12521">AALREMLEVRGVLPQLRARMRAEVFRALDDVSETRPSPGPHMLLINQMIHEYLRFHKYHHTESVFTTESGQQDVPLDRTFIANELNIVEEPSTRELPLLYGVIAHFLN</sequence>
<evidence type="ECO:0000256" key="4">
    <source>
        <dbReference type="ARBA" id="ARBA00005385"/>
    </source>
</evidence>
<feature type="non-terminal residue" evidence="14">
    <location>
        <position position="1"/>
    </location>
</feature>
<dbReference type="AlphaFoldDB" id="A0A8T0BVU6"/>
<evidence type="ECO:0000256" key="6">
    <source>
        <dbReference type="ARBA" id="ARBA00022794"/>
    </source>
</evidence>
<name>A0A8T0BVU6_SILME</name>
<evidence type="ECO:0000256" key="10">
    <source>
        <dbReference type="ARBA" id="ARBA00070736"/>
    </source>
</evidence>
<dbReference type="EMBL" id="JABFDY010000001">
    <property type="protein sequence ID" value="KAF7710995.1"/>
    <property type="molecule type" value="Genomic_DNA"/>
</dbReference>
<evidence type="ECO:0000313" key="14">
    <source>
        <dbReference type="EMBL" id="KAF7710995.1"/>
    </source>
</evidence>
<evidence type="ECO:0000256" key="1">
    <source>
        <dbReference type="ARBA" id="ARBA00004120"/>
    </source>
</evidence>
<dbReference type="FunFam" id="1.20.960.40:FF:000002">
    <property type="entry name" value="LisH domain-containing protein FOPNL"/>
    <property type="match status" value="1"/>
</dbReference>
<comment type="caution">
    <text evidence="14">The sequence shown here is derived from an EMBL/GenBank/DDBJ whole genome shotgun (WGS) entry which is preliminary data.</text>
</comment>
<dbReference type="PROSITE" id="PS50896">
    <property type="entry name" value="LISH"/>
    <property type="match status" value="1"/>
</dbReference>
<evidence type="ECO:0000256" key="2">
    <source>
        <dbReference type="ARBA" id="ARBA00004463"/>
    </source>
</evidence>
<dbReference type="InterPro" id="IPR006594">
    <property type="entry name" value="LisH"/>
</dbReference>
<dbReference type="GO" id="GO:0036064">
    <property type="term" value="C:ciliary basal body"/>
    <property type="evidence" value="ECO:0007669"/>
    <property type="project" value="TreeGrafter"/>
</dbReference>
<comment type="similarity">
    <text evidence="4">Belongs to the CEP43 family.</text>
</comment>
<dbReference type="Proteomes" id="UP000606274">
    <property type="component" value="Unassembled WGS sequence"/>
</dbReference>
<evidence type="ECO:0000256" key="11">
    <source>
        <dbReference type="ARBA" id="ARBA00076755"/>
    </source>
</evidence>
<evidence type="ECO:0000313" key="15">
    <source>
        <dbReference type="Proteomes" id="UP000606274"/>
    </source>
</evidence>
<dbReference type="Gene3D" id="1.20.960.40">
    <property type="match status" value="1"/>
</dbReference>
<evidence type="ECO:0000256" key="3">
    <source>
        <dbReference type="ARBA" id="ARBA00004607"/>
    </source>
</evidence>
<feature type="domain" description="FGFR1 oncogene partner (FOP) N-terminal dimerisation" evidence="13">
    <location>
        <begin position="44"/>
        <end position="105"/>
    </location>
</feature>
<dbReference type="PANTHER" id="PTHR15431">
    <property type="entry name" value="FGFR1 ONCOGENE PARTNER/LISH DOMAIN-CONTAINING PROTEIN"/>
    <property type="match status" value="1"/>
</dbReference>
<keyword evidence="5" id="KW-0963">Cytoplasm</keyword>
<proteinExistence type="inferred from homology"/>
<dbReference type="GO" id="GO:0034453">
    <property type="term" value="P:microtubule anchoring"/>
    <property type="evidence" value="ECO:0007669"/>
    <property type="project" value="InterPro"/>
</dbReference>
<dbReference type="GO" id="GO:0060271">
    <property type="term" value="P:cilium assembly"/>
    <property type="evidence" value="ECO:0007669"/>
    <property type="project" value="TreeGrafter"/>
</dbReference>
<evidence type="ECO:0000256" key="7">
    <source>
        <dbReference type="ARBA" id="ARBA00023212"/>
    </source>
</evidence>
<accession>A0A8T0BVU6</accession>
<evidence type="ECO:0000256" key="12">
    <source>
        <dbReference type="ARBA" id="ARBA00081996"/>
    </source>
</evidence>
<dbReference type="GO" id="GO:0034451">
    <property type="term" value="C:centriolar satellite"/>
    <property type="evidence" value="ECO:0007669"/>
    <property type="project" value="UniProtKB-SubCell"/>
</dbReference>
<gene>
    <name evidence="14" type="ORF">HF521_000006</name>
</gene>
<reference evidence="14" key="1">
    <citation type="submission" date="2020-08" db="EMBL/GenBank/DDBJ databases">
        <title>Chromosome-level assembly of Southern catfish (Silurus meridionalis) provides insights into visual adaptation to the nocturnal and benthic lifestyles.</title>
        <authorList>
            <person name="Zhang Y."/>
            <person name="Wang D."/>
            <person name="Peng Z."/>
        </authorList>
    </citation>
    <scope>NUCLEOTIDE SEQUENCE</scope>
    <source>
        <strain evidence="14">SWU-2019-XX</strain>
        <tissue evidence="14">Muscle</tissue>
    </source>
</reference>
<dbReference type="Pfam" id="PF09398">
    <property type="entry name" value="FOP_dimer"/>
    <property type="match status" value="1"/>
</dbReference>
<organism evidence="14 15">
    <name type="scientific">Silurus meridionalis</name>
    <name type="common">Southern catfish</name>
    <name type="synonym">Silurus soldatovi meridionalis</name>
    <dbReference type="NCBI Taxonomy" id="175797"/>
    <lineage>
        <taxon>Eukaryota</taxon>
        <taxon>Metazoa</taxon>
        <taxon>Chordata</taxon>
        <taxon>Craniata</taxon>
        <taxon>Vertebrata</taxon>
        <taxon>Euteleostomi</taxon>
        <taxon>Actinopterygii</taxon>
        <taxon>Neopterygii</taxon>
        <taxon>Teleostei</taxon>
        <taxon>Ostariophysi</taxon>
        <taxon>Siluriformes</taxon>
        <taxon>Siluridae</taxon>
        <taxon>Silurus</taxon>
    </lineage>
</organism>
<keyword evidence="7" id="KW-0206">Cytoskeleton</keyword>
<keyword evidence="8" id="KW-0966">Cell projection</keyword>
<dbReference type="PANTHER" id="PTHR15431:SF19">
    <property type="entry name" value="CENTROSOMAL PROTEIN 20-RELATED"/>
    <property type="match status" value="1"/>
</dbReference>
<evidence type="ECO:0000256" key="9">
    <source>
        <dbReference type="ARBA" id="ARBA00055043"/>
    </source>
</evidence>
<dbReference type="SMART" id="SM00667">
    <property type="entry name" value="LisH"/>
    <property type="match status" value="1"/>
</dbReference>
<dbReference type="GO" id="GO:0031514">
    <property type="term" value="C:motile cilium"/>
    <property type="evidence" value="ECO:0007669"/>
    <property type="project" value="TreeGrafter"/>
</dbReference>
<comment type="function">
    <text evidence="9">Involved in the biogenesis of cilia. Required for the recruitment of PLK1 to centrosomes and S phase progression.</text>
</comment>
<evidence type="ECO:0000256" key="5">
    <source>
        <dbReference type="ARBA" id="ARBA00022490"/>
    </source>
</evidence>
<evidence type="ECO:0000259" key="13">
    <source>
        <dbReference type="Pfam" id="PF09398"/>
    </source>
</evidence>
<evidence type="ECO:0000256" key="8">
    <source>
        <dbReference type="ARBA" id="ARBA00023273"/>
    </source>
</evidence>
<keyword evidence="15" id="KW-1185">Reference proteome</keyword>
<dbReference type="InterPro" id="IPR018993">
    <property type="entry name" value="FOP_dimerisation-dom_N"/>
</dbReference>
<protein>
    <recommendedName>
        <fullName evidence="10">Centrosomal protein 20</fullName>
    </recommendedName>
    <alternativeName>
        <fullName evidence="11">FGFR1OP N-terminal-like protein</fullName>
    </alternativeName>
    <alternativeName>
        <fullName evidence="12">LisH domain-containing protein FOPNL</fullName>
    </alternativeName>
</protein>